<feature type="transmembrane region" description="Helical" evidence="1">
    <location>
        <begin position="254"/>
        <end position="273"/>
    </location>
</feature>
<evidence type="ECO:0000313" key="3">
    <source>
        <dbReference type="EMBL" id="MBS8258842.1"/>
    </source>
</evidence>
<accession>A0A944CA85</accession>
<feature type="domain" description="EamA" evidence="2">
    <location>
        <begin position="193"/>
        <end position="328"/>
    </location>
</feature>
<feature type="transmembrane region" description="Helical" evidence="1">
    <location>
        <begin position="285"/>
        <end position="305"/>
    </location>
</feature>
<keyword evidence="1" id="KW-1133">Transmembrane helix</keyword>
<sequence length="331" mass="34376">MVASTERAVGLAARKNGAERTLIGDGAAQVIPGAVVLLVIVGTLLAGSAVFAKWAPTAGWSPIALLQWSLLGTALVQFAVVGFLKAGSASERPEEGQARPNVARVRQLSLYCAVSGMLFAVPNALAYASARHVGVGFIAMCFAFPLVLTYALSVVLGRERLSGRRLSGVGLGVAGGVLLAWQGLGQSPGNTVWYLAALAMPVLISIGNIYRSAYWPDAASPQFLSAGMMAFGFITLSVLNAVLGTKLAPATYDWQAMVLLAAQVGLFSTLYALYFQLQKLAGPVYLSQIGSVAAVVGLALAYMVFGEAPGPTKLFAATAIAAGIYFVSRKT</sequence>
<evidence type="ECO:0000259" key="2">
    <source>
        <dbReference type="Pfam" id="PF00892"/>
    </source>
</evidence>
<feature type="transmembrane region" description="Helical" evidence="1">
    <location>
        <begin position="108"/>
        <end position="128"/>
    </location>
</feature>
<dbReference type="Proteomes" id="UP000705379">
    <property type="component" value="Unassembled WGS sequence"/>
</dbReference>
<name>A0A944CA85_9HYPH</name>
<feature type="transmembrane region" description="Helical" evidence="1">
    <location>
        <begin position="64"/>
        <end position="87"/>
    </location>
</feature>
<dbReference type="EMBL" id="QTKU01000001">
    <property type="protein sequence ID" value="MBS8258842.1"/>
    <property type="molecule type" value="Genomic_DNA"/>
</dbReference>
<evidence type="ECO:0000313" key="4">
    <source>
        <dbReference type="Proteomes" id="UP000705379"/>
    </source>
</evidence>
<feature type="transmembrane region" description="Helical" evidence="1">
    <location>
        <begin position="311"/>
        <end position="328"/>
    </location>
</feature>
<proteinExistence type="predicted"/>
<feature type="transmembrane region" description="Helical" evidence="1">
    <location>
        <begin position="134"/>
        <end position="156"/>
    </location>
</feature>
<dbReference type="SUPFAM" id="SSF103481">
    <property type="entry name" value="Multidrug resistance efflux transporter EmrE"/>
    <property type="match status" value="2"/>
</dbReference>
<gene>
    <name evidence="3" type="ORF">DYI23_01310</name>
</gene>
<dbReference type="InterPro" id="IPR037185">
    <property type="entry name" value="EmrE-like"/>
</dbReference>
<feature type="transmembrane region" description="Helical" evidence="1">
    <location>
        <begin position="168"/>
        <end position="185"/>
    </location>
</feature>
<dbReference type="Pfam" id="PF00892">
    <property type="entry name" value="EamA"/>
    <property type="match status" value="2"/>
</dbReference>
<keyword evidence="1" id="KW-0812">Transmembrane</keyword>
<organism evidence="3 4">
    <name type="scientific">Roseibium polysiphoniae</name>
    <dbReference type="NCBI Taxonomy" id="2571221"/>
    <lineage>
        <taxon>Bacteria</taxon>
        <taxon>Pseudomonadati</taxon>
        <taxon>Pseudomonadota</taxon>
        <taxon>Alphaproteobacteria</taxon>
        <taxon>Hyphomicrobiales</taxon>
        <taxon>Stappiaceae</taxon>
        <taxon>Roseibium</taxon>
    </lineage>
</organism>
<feature type="domain" description="EamA" evidence="2">
    <location>
        <begin position="35"/>
        <end position="179"/>
    </location>
</feature>
<evidence type="ECO:0000256" key="1">
    <source>
        <dbReference type="SAM" id="Phobius"/>
    </source>
</evidence>
<comment type="caution">
    <text evidence="3">The sequence shown here is derived from an EMBL/GenBank/DDBJ whole genome shotgun (WGS) entry which is preliminary data.</text>
</comment>
<feature type="transmembrane region" description="Helical" evidence="1">
    <location>
        <begin position="191"/>
        <end position="211"/>
    </location>
</feature>
<keyword evidence="1" id="KW-0472">Membrane</keyword>
<protein>
    <submittedName>
        <fullName evidence="3">DMT family transporter</fullName>
    </submittedName>
</protein>
<dbReference type="GO" id="GO:0016020">
    <property type="term" value="C:membrane"/>
    <property type="evidence" value="ECO:0007669"/>
    <property type="project" value="InterPro"/>
</dbReference>
<feature type="transmembrane region" description="Helical" evidence="1">
    <location>
        <begin position="30"/>
        <end position="52"/>
    </location>
</feature>
<dbReference type="InterPro" id="IPR000620">
    <property type="entry name" value="EamA_dom"/>
</dbReference>
<reference evidence="3" key="1">
    <citation type="submission" date="2018-08" db="EMBL/GenBank/DDBJ databases">
        <authorList>
            <person name="Jin W."/>
            <person name="Wang H."/>
            <person name="Yang Y."/>
            <person name="Li M."/>
            <person name="Liu J."/>
        </authorList>
    </citation>
    <scope>NUCLEOTIDE SEQUENCE</scope>
    <source>
        <strain evidence="3">AESS21</strain>
    </source>
</reference>
<reference evidence="3" key="2">
    <citation type="journal article" date="2021" name="Microorganisms">
        <title>Bacterial Dimethylsulfoniopropionate Biosynthesis in the East China Sea.</title>
        <authorList>
            <person name="Liu J."/>
            <person name="Zhang Y."/>
            <person name="Liu J."/>
            <person name="Zhong H."/>
            <person name="Williams B.T."/>
            <person name="Zheng Y."/>
            <person name="Curson A.R.J."/>
            <person name="Sun C."/>
            <person name="Sun H."/>
            <person name="Song D."/>
            <person name="Wagner Mackenzie B."/>
            <person name="Bermejo Martinez A."/>
            <person name="Todd J.D."/>
            <person name="Zhang X.H."/>
        </authorList>
    </citation>
    <scope>NUCLEOTIDE SEQUENCE</scope>
    <source>
        <strain evidence="3">AESS21</strain>
    </source>
</reference>
<dbReference type="AlphaFoldDB" id="A0A944CA85"/>
<feature type="transmembrane region" description="Helical" evidence="1">
    <location>
        <begin position="223"/>
        <end position="242"/>
    </location>
</feature>